<keyword evidence="5" id="KW-1185">Reference proteome</keyword>
<dbReference type="PANTHER" id="PTHR42774:SF3">
    <property type="entry name" value="KETOHEXOKINASE"/>
    <property type="match status" value="1"/>
</dbReference>
<accession>A0A6G1IMH5</accession>
<dbReference type="InterPro" id="IPR011611">
    <property type="entry name" value="PfkB_dom"/>
</dbReference>
<dbReference type="InterPro" id="IPR029056">
    <property type="entry name" value="Ribokinase-like"/>
</dbReference>
<dbReference type="InterPro" id="IPR052562">
    <property type="entry name" value="Ketohexokinase-related"/>
</dbReference>
<dbReference type="Pfam" id="PF00294">
    <property type="entry name" value="PfkB"/>
    <property type="match status" value="1"/>
</dbReference>
<dbReference type="SUPFAM" id="SSF53613">
    <property type="entry name" value="Ribokinase-like"/>
    <property type="match status" value="1"/>
</dbReference>
<keyword evidence="2 4" id="KW-0418">Kinase</keyword>
<evidence type="ECO:0000313" key="4">
    <source>
        <dbReference type="EMBL" id="KAF2679422.1"/>
    </source>
</evidence>
<organism evidence="4 5">
    <name type="scientific">Lentithecium fluviatile CBS 122367</name>
    <dbReference type="NCBI Taxonomy" id="1168545"/>
    <lineage>
        <taxon>Eukaryota</taxon>
        <taxon>Fungi</taxon>
        <taxon>Dikarya</taxon>
        <taxon>Ascomycota</taxon>
        <taxon>Pezizomycotina</taxon>
        <taxon>Dothideomycetes</taxon>
        <taxon>Pleosporomycetidae</taxon>
        <taxon>Pleosporales</taxon>
        <taxon>Massarineae</taxon>
        <taxon>Lentitheciaceae</taxon>
        <taxon>Lentithecium</taxon>
    </lineage>
</organism>
<dbReference type="GO" id="GO:0016301">
    <property type="term" value="F:kinase activity"/>
    <property type="evidence" value="ECO:0007669"/>
    <property type="project" value="UniProtKB-KW"/>
</dbReference>
<reference evidence="4" key="1">
    <citation type="journal article" date="2020" name="Stud. Mycol.">
        <title>101 Dothideomycetes genomes: a test case for predicting lifestyles and emergence of pathogens.</title>
        <authorList>
            <person name="Haridas S."/>
            <person name="Albert R."/>
            <person name="Binder M."/>
            <person name="Bloem J."/>
            <person name="Labutti K."/>
            <person name="Salamov A."/>
            <person name="Andreopoulos B."/>
            <person name="Baker S."/>
            <person name="Barry K."/>
            <person name="Bills G."/>
            <person name="Bluhm B."/>
            <person name="Cannon C."/>
            <person name="Castanera R."/>
            <person name="Culley D."/>
            <person name="Daum C."/>
            <person name="Ezra D."/>
            <person name="Gonzalez J."/>
            <person name="Henrissat B."/>
            <person name="Kuo A."/>
            <person name="Liang C."/>
            <person name="Lipzen A."/>
            <person name="Lutzoni F."/>
            <person name="Magnuson J."/>
            <person name="Mondo S."/>
            <person name="Nolan M."/>
            <person name="Ohm R."/>
            <person name="Pangilinan J."/>
            <person name="Park H.-J."/>
            <person name="Ramirez L."/>
            <person name="Alfaro M."/>
            <person name="Sun H."/>
            <person name="Tritt A."/>
            <person name="Yoshinaga Y."/>
            <person name="Zwiers L.-H."/>
            <person name="Turgeon B."/>
            <person name="Goodwin S."/>
            <person name="Spatafora J."/>
            <person name="Crous P."/>
            <person name="Grigoriev I."/>
        </authorList>
    </citation>
    <scope>NUCLEOTIDE SEQUENCE</scope>
    <source>
        <strain evidence="4">CBS 122367</strain>
    </source>
</reference>
<evidence type="ECO:0000256" key="2">
    <source>
        <dbReference type="ARBA" id="ARBA00022777"/>
    </source>
</evidence>
<dbReference type="InterPro" id="IPR002173">
    <property type="entry name" value="Carboh/pur_kinase_PfkB_CS"/>
</dbReference>
<dbReference type="OrthoDB" id="204058at2759"/>
<name>A0A6G1IMH5_9PLEO</name>
<proteinExistence type="predicted"/>
<evidence type="ECO:0000313" key="5">
    <source>
        <dbReference type="Proteomes" id="UP000799291"/>
    </source>
</evidence>
<evidence type="ECO:0000259" key="3">
    <source>
        <dbReference type="Pfam" id="PF00294"/>
    </source>
</evidence>
<dbReference type="EMBL" id="MU005603">
    <property type="protein sequence ID" value="KAF2679422.1"/>
    <property type="molecule type" value="Genomic_DNA"/>
</dbReference>
<gene>
    <name evidence="4" type="ORF">K458DRAFT_422237</name>
</gene>
<dbReference type="AlphaFoldDB" id="A0A6G1IMH5"/>
<keyword evidence="1" id="KW-0808">Transferase</keyword>
<dbReference type="PANTHER" id="PTHR42774">
    <property type="entry name" value="PHOSPHOTRANSFERASE SYSTEM TRANSPORT PROTEIN"/>
    <property type="match status" value="1"/>
</dbReference>
<evidence type="ECO:0000256" key="1">
    <source>
        <dbReference type="ARBA" id="ARBA00022679"/>
    </source>
</evidence>
<sequence length="339" mass="37600">MVKHIVCVGAVYIDTILTVLRFPVEDEKLRATSQRRRRGGNCANTLEVLAQLVFHNVSDDSDSSEAPTADPQLHLLAILPNKESQDVTFIRNSLKNVKLTNSCIFRTDFNDAAASYIIQNIINSSRTIVSHNPLPEMTQDEFFAAATEAYRVEGATEGWYHFEGRVPQVVLHCVEYLRSSQPGFKVSVECEKPERTEMALVAYHADVVFYSKQWAETQGCNSPVAFLKTMKAGTRHDALLCCTWGDEGATVLQKGSEDYEQWGVAQSWAPNNGLHVVDTIGAGDTFIAGMLYAITCHEDDWTLQQKLEFANEIAGRKVYQDGFAGLAHQMLPATNGSMG</sequence>
<protein>
    <submittedName>
        <fullName evidence="4">Ribokinase-like protein</fullName>
    </submittedName>
</protein>
<dbReference type="PROSITE" id="PS00584">
    <property type="entry name" value="PFKB_KINASES_2"/>
    <property type="match status" value="1"/>
</dbReference>
<dbReference type="Proteomes" id="UP000799291">
    <property type="component" value="Unassembled WGS sequence"/>
</dbReference>
<dbReference type="Gene3D" id="3.40.1190.20">
    <property type="match status" value="1"/>
</dbReference>
<feature type="domain" description="Carbohydrate kinase PfkB" evidence="3">
    <location>
        <begin position="3"/>
        <end position="318"/>
    </location>
</feature>